<comment type="subcellular location">
    <subcellularLocation>
        <location evidence="1">Cell membrane</location>
        <topology evidence="1">Multi-pass membrane protein</topology>
    </subcellularLocation>
</comment>
<keyword evidence="4" id="KW-1003">Cell membrane</keyword>
<dbReference type="PANTHER" id="PTHR34979">
    <property type="entry name" value="INNER MEMBRANE PROTEIN YGAZ"/>
    <property type="match status" value="1"/>
</dbReference>
<gene>
    <name evidence="9" type="ORF">BKA03_001935</name>
</gene>
<evidence type="ECO:0000256" key="2">
    <source>
        <dbReference type="ARBA" id="ARBA00010735"/>
    </source>
</evidence>
<comment type="similarity">
    <text evidence="2">Belongs to the AzlC family.</text>
</comment>
<comment type="caution">
    <text evidence="9">The sequence shown here is derived from an EMBL/GenBank/DDBJ whole genome shotgun (WGS) entry which is preliminary data.</text>
</comment>
<sequence>MAVLGARLTPARQQALSVSIATGAYALSFGALSVAAGLDLWQTSALSLLVFSGGSQFAFVGVIGAGGIPAVAAATSTFLGIRNGFYGVALAPVLRPWHGWRSWWGTQVTIDESTAVAIAQPEHDAEARRAGFWWTGVGVYVLWNAITILGALVGQRVGDPSAWGLDAAAAAAFLGLVWPRLADRRALAVAAVASVIALALTPFAPVGVPIMVAAVVAVAAGWPTPRAGTTAAAPKENS</sequence>
<keyword evidence="10" id="KW-1185">Reference proteome</keyword>
<dbReference type="EMBL" id="JACBZO010000001">
    <property type="protein sequence ID" value="NYI41816.1"/>
    <property type="molecule type" value="Genomic_DNA"/>
</dbReference>
<dbReference type="GO" id="GO:0005886">
    <property type="term" value="C:plasma membrane"/>
    <property type="evidence" value="ECO:0007669"/>
    <property type="project" value="UniProtKB-SubCell"/>
</dbReference>
<protein>
    <submittedName>
        <fullName evidence="9">Putative branched-subunit amino acid permease</fullName>
    </submittedName>
</protein>
<evidence type="ECO:0000256" key="4">
    <source>
        <dbReference type="ARBA" id="ARBA00022475"/>
    </source>
</evidence>
<dbReference type="Proteomes" id="UP000547973">
    <property type="component" value="Unassembled WGS sequence"/>
</dbReference>
<keyword evidence="6 8" id="KW-1133">Transmembrane helix</keyword>
<keyword evidence="5 8" id="KW-0812">Transmembrane</keyword>
<dbReference type="PANTHER" id="PTHR34979:SF1">
    <property type="entry name" value="INNER MEMBRANE PROTEIN YGAZ"/>
    <property type="match status" value="1"/>
</dbReference>
<evidence type="ECO:0000256" key="8">
    <source>
        <dbReference type="SAM" id="Phobius"/>
    </source>
</evidence>
<name>A0A7Y9ZEB7_9MICO</name>
<dbReference type="GO" id="GO:1903785">
    <property type="term" value="P:L-valine transmembrane transport"/>
    <property type="evidence" value="ECO:0007669"/>
    <property type="project" value="TreeGrafter"/>
</dbReference>
<dbReference type="RefSeq" id="WP_373366732.1">
    <property type="nucleotide sequence ID" value="NZ_BBRC01000013.1"/>
</dbReference>
<evidence type="ECO:0000313" key="10">
    <source>
        <dbReference type="Proteomes" id="UP000547973"/>
    </source>
</evidence>
<reference evidence="9 10" key="1">
    <citation type="submission" date="2020-07" db="EMBL/GenBank/DDBJ databases">
        <title>Sequencing the genomes of 1000 actinobacteria strains.</title>
        <authorList>
            <person name="Klenk H.-P."/>
        </authorList>
    </citation>
    <scope>NUCLEOTIDE SEQUENCE [LARGE SCALE GENOMIC DNA]</scope>
    <source>
        <strain evidence="9 10">DSM 19970</strain>
    </source>
</reference>
<feature type="transmembrane region" description="Helical" evidence="8">
    <location>
        <begin position="186"/>
        <end position="219"/>
    </location>
</feature>
<dbReference type="AlphaFoldDB" id="A0A7Y9ZEB7"/>
<keyword evidence="3" id="KW-0813">Transport</keyword>
<evidence type="ECO:0000256" key="7">
    <source>
        <dbReference type="ARBA" id="ARBA00023136"/>
    </source>
</evidence>
<evidence type="ECO:0000256" key="6">
    <source>
        <dbReference type="ARBA" id="ARBA00022989"/>
    </source>
</evidence>
<evidence type="ECO:0000256" key="5">
    <source>
        <dbReference type="ARBA" id="ARBA00022692"/>
    </source>
</evidence>
<dbReference type="Pfam" id="PF03591">
    <property type="entry name" value="AzlC"/>
    <property type="match status" value="1"/>
</dbReference>
<organism evidence="9 10">
    <name type="scientific">Demequina lutea</name>
    <dbReference type="NCBI Taxonomy" id="431489"/>
    <lineage>
        <taxon>Bacteria</taxon>
        <taxon>Bacillati</taxon>
        <taxon>Actinomycetota</taxon>
        <taxon>Actinomycetes</taxon>
        <taxon>Micrococcales</taxon>
        <taxon>Demequinaceae</taxon>
        <taxon>Demequina</taxon>
    </lineage>
</organism>
<dbReference type="InterPro" id="IPR011606">
    <property type="entry name" value="Brnchd-chn_aa_trnsp_permease"/>
</dbReference>
<evidence type="ECO:0000313" key="9">
    <source>
        <dbReference type="EMBL" id="NYI41816.1"/>
    </source>
</evidence>
<feature type="transmembrane region" description="Helical" evidence="8">
    <location>
        <begin position="160"/>
        <end position="179"/>
    </location>
</feature>
<evidence type="ECO:0000256" key="1">
    <source>
        <dbReference type="ARBA" id="ARBA00004651"/>
    </source>
</evidence>
<evidence type="ECO:0000256" key="3">
    <source>
        <dbReference type="ARBA" id="ARBA00022448"/>
    </source>
</evidence>
<proteinExistence type="inferred from homology"/>
<accession>A0A7Y9ZEB7</accession>
<feature type="transmembrane region" description="Helical" evidence="8">
    <location>
        <begin position="132"/>
        <end position="154"/>
    </location>
</feature>
<keyword evidence="7 8" id="KW-0472">Membrane</keyword>
<feature type="transmembrane region" description="Helical" evidence="8">
    <location>
        <begin position="58"/>
        <end position="81"/>
    </location>
</feature>
<feature type="transmembrane region" description="Helical" evidence="8">
    <location>
        <begin position="15"/>
        <end position="38"/>
    </location>
</feature>